<sequence>MMEGVISCLWTFLVLCSTWIRRTVRLWQGSDDGSYNCRHILRDHTTESLVPLGSVEELLAAYDSQRRELPPSVPVWEWGWTKSAETWNAMLAVILLLFLELITGEGFLHQWV</sequence>
<reference evidence="2 3" key="1">
    <citation type="submission" date="2024-01" db="EMBL/GenBank/DDBJ databases">
        <title>The genomes of 5 underutilized Papilionoideae crops provide insights into root nodulation and disease resistanc.</title>
        <authorList>
            <person name="Yuan L."/>
        </authorList>
    </citation>
    <scope>NUCLEOTIDE SEQUENCE [LARGE SCALE GENOMIC DNA]</scope>
    <source>
        <strain evidence="2">ZHUSHIDOU_FW_LH</strain>
        <tissue evidence="2">Leaf</tissue>
    </source>
</reference>
<evidence type="ECO:0000313" key="2">
    <source>
        <dbReference type="EMBL" id="KAK7251455.1"/>
    </source>
</evidence>
<proteinExistence type="predicted"/>
<dbReference type="Proteomes" id="UP001372338">
    <property type="component" value="Unassembled WGS sequence"/>
</dbReference>
<keyword evidence="3" id="KW-1185">Reference proteome</keyword>
<name>A0AAN9E949_CROPI</name>
<feature type="signal peptide" evidence="1">
    <location>
        <begin position="1"/>
        <end position="16"/>
    </location>
</feature>
<dbReference type="SUPFAM" id="SSF103511">
    <property type="entry name" value="Chlorophyll a-b binding protein"/>
    <property type="match status" value="1"/>
</dbReference>
<protein>
    <submittedName>
        <fullName evidence="2">Uncharacterized protein</fullName>
    </submittedName>
</protein>
<keyword evidence="1" id="KW-0732">Signal</keyword>
<comment type="caution">
    <text evidence="2">The sequence shown here is derived from an EMBL/GenBank/DDBJ whole genome shotgun (WGS) entry which is preliminary data.</text>
</comment>
<organism evidence="2 3">
    <name type="scientific">Crotalaria pallida</name>
    <name type="common">Smooth rattlebox</name>
    <name type="synonym">Crotalaria striata</name>
    <dbReference type="NCBI Taxonomy" id="3830"/>
    <lineage>
        <taxon>Eukaryota</taxon>
        <taxon>Viridiplantae</taxon>
        <taxon>Streptophyta</taxon>
        <taxon>Embryophyta</taxon>
        <taxon>Tracheophyta</taxon>
        <taxon>Spermatophyta</taxon>
        <taxon>Magnoliopsida</taxon>
        <taxon>eudicotyledons</taxon>
        <taxon>Gunneridae</taxon>
        <taxon>Pentapetalae</taxon>
        <taxon>rosids</taxon>
        <taxon>fabids</taxon>
        <taxon>Fabales</taxon>
        <taxon>Fabaceae</taxon>
        <taxon>Papilionoideae</taxon>
        <taxon>50 kb inversion clade</taxon>
        <taxon>genistoids sensu lato</taxon>
        <taxon>core genistoids</taxon>
        <taxon>Crotalarieae</taxon>
        <taxon>Crotalaria</taxon>
    </lineage>
</organism>
<gene>
    <name evidence="2" type="ORF">RIF29_34673</name>
</gene>
<dbReference type="EMBL" id="JAYWIO010000007">
    <property type="protein sequence ID" value="KAK7251455.1"/>
    <property type="molecule type" value="Genomic_DNA"/>
</dbReference>
<accession>A0AAN9E949</accession>
<feature type="chain" id="PRO_5043041469" evidence="1">
    <location>
        <begin position="17"/>
        <end position="112"/>
    </location>
</feature>
<evidence type="ECO:0000256" key="1">
    <source>
        <dbReference type="SAM" id="SignalP"/>
    </source>
</evidence>
<dbReference type="AlphaFoldDB" id="A0AAN9E949"/>
<evidence type="ECO:0000313" key="3">
    <source>
        <dbReference type="Proteomes" id="UP001372338"/>
    </source>
</evidence>